<evidence type="ECO:0000256" key="1">
    <source>
        <dbReference type="SAM" id="Phobius"/>
    </source>
</evidence>
<name>A0A5M3XP76_9ACTN</name>
<dbReference type="RefSeq" id="WP_155347482.1">
    <property type="nucleotide sequence ID" value="NZ_BAAAHM010000013.1"/>
</dbReference>
<sequence length="312" mass="33943">MRELETLFERRPATEADLATARARFVDGAAKSRPRGWKRLGPFLAALATALVGMTVAVFLRPVSVGPPPPPEPPLLSGAEILRRAADVAEAQPLLKAKPGEYRYVRAAVAPLSTRGSASYTTTEVWTPADGKGPWLDRSTTERVETLSPILCGYEHPPSWPADLSYRIPKGTVPVYANQFLNVKIKIQVAAAYPLQTARLLRVAAEFPGLIVKRGVTDAAGRPGVSVLLDTVGYNTGDELIFDPHSYRFLGVRFVYPNESVQGDPMNPGKVIKKGDVLNGWALLSVGVAQALPAREDGIKRREAPKRRCPKF</sequence>
<protein>
    <submittedName>
        <fullName evidence="2">Uncharacterized protein</fullName>
    </submittedName>
</protein>
<keyword evidence="1" id="KW-1133">Transmembrane helix</keyword>
<dbReference type="AlphaFoldDB" id="A0A5M3XP76"/>
<reference evidence="2 3" key="1">
    <citation type="submission" date="2019-10" db="EMBL/GenBank/DDBJ databases">
        <title>Whole genome shotgun sequence of Acrocarpospora pleiomorpha NBRC 16267.</title>
        <authorList>
            <person name="Ichikawa N."/>
            <person name="Kimura A."/>
            <person name="Kitahashi Y."/>
            <person name="Komaki H."/>
            <person name="Oguchi A."/>
        </authorList>
    </citation>
    <scope>NUCLEOTIDE SEQUENCE [LARGE SCALE GENOMIC DNA]</scope>
    <source>
        <strain evidence="2 3">NBRC 16267</strain>
    </source>
</reference>
<keyword evidence="1" id="KW-0472">Membrane</keyword>
<dbReference type="OrthoDB" id="3387554at2"/>
<feature type="transmembrane region" description="Helical" evidence="1">
    <location>
        <begin position="40"/>
        <end position="60"/>
    </location>
</feature>
<dbReference type="Proteomes" id="UP000377595">
    <property type="component" value="Unassembled WGS sequence"/>
</dbReference>
<keyword evidence="1" id="KW-0812">Transmembrane</keyword>
<accession>A0A5M3XP76</accession>
<gene>
    <name evidence="2" type="ORF">Aple_054440</name>
</gene>
<evidence type="ECO:0000313" key="2">
    <source>
        <dbReference type="EMBL" id="GES22546.1"/>
    </source>
</evidence>
<proteinExistence type="predicted"/>
<comment type="caution">
    <text evidence="2">The sequence shown here is derived from an EMBL/GenBank/DDBJ whole genome shotgun (WGS) entry which is preliminary data.</text>
</comment>
<evidence type="ECO:0000313" key="3">
    <source>
        <dbReference type="Proteomes" id="UP000377595"/>
    </source>
</evidence>
<organism evidence="2 3">
    <name type="scientific">Acrocarpospora pleiomorpha</name>
    <dbReference type="NCBI Taxonomy" id="90975"/>
    <lineage>
        <taxon>Bacteria</taxon>
        <taxon>Bacillati</taxon>
        <taxon>Actinomycetota</taxon>
        <taxon>Actinomycetes</taxon>
        <taxon>Streptosporangiales</taxon>
        <taxon>Streptosporangiaceae</taxon>
        <taxon>Acrocarpospora</taxon>
    </lineage>
</organism>
<dbReference type="EMBL" id="BLAF01000031">
    <property type="protein sequence ID" value="GES22546.1"/>
    <property type="molecule type" value="Genomic_DNA"/>
</dbReference>
<keyword evidence="3" id="KW-1185">Reference proteome</keyword>